<feature type="region of interest" description="Disordered" evidence="2">
    <location>
        <begin position="1"/>
        <end position="20"/>
    </location>
</feature>
<name>A0AAE1A7R6_9GAST</name>
<proteinExistence type="predicted"/>
<evidence type="ECO:0000313" key="5">
    <source>
        <dbReference type="Proteomes" id="UP001283361"/>
    </source>
</evidence>
<evidence type="ECO:0000256" key="1">
    <source>
        <dbReference type="ARBA" id="ARBA00023157"/>
    </source>
</evidence>
<dbReference type="InterPro" id="IPR036024">
    <property type="entry name" value="Somatomedin_B-like_dom_sf"/>
</dbReference>
<keyword evidence="1" id="KW-1015">Disulfide bond</keyword>
<comment type="caution">
    <text evidence="4">The sequence shown here is derived from an EMBL/GenBank/DDBJ whole genome shotgun (WGS) entry which is preliminary data.</text>
</comment>
<dbReference type="PROSITE" id="PS50958">
    <property type="entry name" value="SMB_2"/>
    <property type="match status" value="1"/>
</dbReference>
<evidence type="ECO:0000259" key="3">
    <source>
        <dbReference type="PROSITE" id="PS50958"/>
    </source>
</evidence>
<feature type="domain" description="SMB" evidence="3">
    <location>
        <begin position="152"/>
        <end position="193"/>
    </location>
</feature>
<gene>
    <name evidence="4" type="ORF">RRG08_002499</name>
</gene>
<evidence type="ECO:0000313" key="4">
    <source>
        <dbReference type="EMBL" id="KAK3782869.1"/>
    </source>
</evidence>
<dbReference type="Proteomes" id="UP001283361">
    <property type="component" value="Unassembled WGS sequence"/>
</dbReference>
<dbReference type="AlphaFoldDB" id="A0AAE1A7R6"/>
<protein>
    <recommendedName>
        <fullName evidence="3">SMB domain-containing protein</fullName>
    </recommendedName>
</protein>
<organism evidence="4 5">
    <name type="scientific">Elysia crispata</name>
    <name type="common">lettuce slug</name>
    <dbReference type="NCBI Taxonomy" id="231223"/>
    <lineage>
        <taxon>Eukaryota</taxon>
        <taxon>Metazoa</taxon>
        <taxon>Spiralia</taxon>
        <taxon>Lophotrochozoa</taxon>
        <taxon>Mollusca</taxon>
        <taxon>Gastropoda</taxon>
        <taxon>Heterobranchia</taxon>
        <taxon>Euthyneura</taxon>
        <taxon>Panpulmonata</taxon>
        <taxon>Sacoglossa</taxon>
        <taxon>Placobranchoidea</taxon>
        <taxon>Plakobranchidae</taxon>
        <taxon>Elysia</taxon>
    </lineage>
</organism>
<dbReference type="EMBL" id="JAWDGP010002483">
    <property type="protein sequence ID" value="KAK3782869.1"/>
    <property type="molecule type" value="Genomic_DNA"/>
</dbReference>
<dbReference type="Gene3D" id="4.10.410.20">
    <property type="match status" value="1"/>
</dbReference>
<accession>A0AAE1A7R6</accession>
<dbReference type="SUPFAM" id="SSF90188">
    <property type="entry name" value="Somatomedin B domain"/>
    <property type="match status" value="1"/>
</dbReference>
<dbReference type="InterPro" id="IPR001212">
    <property type="entry name" value="Somatomedin_B_dom"/>
</dbReference>
<evidence type="ECO:0000256" key="2">
    <source>
        <dbReference type="SAM" id="MobiDB-lite"/>
    </source>
</evidence>
<sequence>MKRNKFHAIPVSSDNVSPQEDTYLDCESNHSNCEIKGSRGLGRSNQAKLCDTRKANKTTEDSSQCFVSKASFLSLNLSDEIDFNRTAIDMNSSNTDGFFEHTSQIENGLSTTSPLHTVSTEIFFESRISSVLTDHVWSENSSRFISSLIPYDEISCRGRCGGNMFYPCSCAEVCLVYGNCCTDIKEECPGVVSSGRSRFNKLLEVEVKCSSATDTFLVMSCSGLIDSGNNILRRNPTPSTAHTEGNGYNVTMTFQPEHQTVPSILSTKNVFLALLFDAPVSDVATQVIYKNRSIALCNGALPTDLLTWRTEIKLKNITKPSNLKEIDDITDETNHAYLAPATPNYSSAGSTCIARAIGKCKPEWISVFPQVDALCLQKETTYYTTKYVHKLKTYYFKNIYCFICNMGSVDRVKPILKDPNKGKHFGLSIVASFSSSGLLQISSKGTSYMLKWDAVDCSLSSIGQEDSPCRSTACKKDVEIKVGPACRKLIQIQFAIAYGNCIFTRPKVMESELLSLIKCYLEKYDKVVFSSKNARFDIVFDRALGLPLFRVTVKLYYLSLRYDVQRFKIWTELALLAHDANFCCEPVPANIECVGSSCRLGDLEVPAITSVKPSREVFTEEVPKDKLAIFCESNIYSNKKLITGLICHKVHAGKSQLDFFQEVAQVPCFKDDVGEKVLHKRARRACNSACLTATERFLILSSFLLLSLREPCPE</sequence>
<dbReference type="SMART" id="SM00201">
    <property type="entry name" value="SO"/>
    <property type="match status" value="1"/>
</dbReference>
<reference evidence="4" key="1">
    <citation type="journal article" date="2023" name="G3 (Bethesda)">
        <title>A reference genome for the long-term kleptoplast-retaining sea slug Elysia crispata morphotype clarki.</title>
        <authorList>
            <person name="Eastman K.E."/>
            <person name="Pendleton A.L."/>
            <person name="Shaikh M.A."/>
            <person name="Suttiyut T."/>
            <person name="Ogas R."/>
            <person name="Tomko P."/>
            <person name="Gavelis G."/>
            <person name="Widhalm J.R."/>
            <person name="Wisecaver J.H."/>
        </authorList>
    </citation>
    <scope>NUCLEOTIDE SEQUENCE</scope>
    <source>
        <strain evidence="4">ECLA1</strain>
    </source>
</reference>
<dbReference type="Pfam" id="PF01033">
    <property type="entry name" value="Somatomedin_B"/>
    <property type="match status" value="1"/>
</dbReference>
<keyword evidence="5" id="KW-1185">Reference proteome</keyword>